<dbReference type="Proteomes" id="UP000030701">
    <property type="component" value="Unassembled WGS sequence"/>
</dbReference>
<accession>X0KLX0</accession>
<dbReference type="HOGENOM" id="CLU_3394202_0_0_1"/>
<protein>
    <submittedName>
        <fullName evidence="1">Uncharacterized protein</fullName>
    </submittedName>
</protein>
<gene>
    <name evidence="1" type="ORF">FOTG_17042</name>
</gene>
<dbReference type="EMBL" id="KK035243">
    <property type="protein sequence ID" value="EXM14553.1"/>
    <property type="molecule type" value="Genomic_DNA"/>
</dbReference>
<name>X0KLX0_FUSOX</name>
<organism evidence="1">
    <name type="scientific">Fusarium oxysporum f. sp. vasinfectum 25433</name>
    <dbReference type="NCBI Taxonomy" id="1089449"/>
    <lineage>
        <taxon>Eukaryota</taxon>
        <taxon>Fungi</taxon>
        <taxon>Dikarya</taxon>
        <taxon>Ascomycota</taxon>
        <taxon>Pezizomycotina</taxon>
        <taxon>Sordariomycetes</taxon>
        <taxon>Hypocreomycetidae</taxon>
        <taxon>Hypocreales</taxon>
        <taxon>Nectriaceae</taxon>
        <taxon>Fusarium</taxon>
        <taxon>Fusarium oxysporum species complex</taxon>
    </lineage>
</organism>
<reference evidence="1" key="2">
    <citation type="submission" date="2014-03" db="EMBL/GenBank/DDBJ databases">
        <title>The Genome Annotation of Fusarium oxysporum Cotton.</title>
        <authorList>
            <consortium name="The Broad Institute Genomics Platform"/>
            <person name="Ma L.-J."/>
            <person name="Corby-Kistler H."/>
            <person name="Broz K."/>
            <person name="Gale L.R."/>
            <person name="Jonkers W."/>
            <person name="O'Donnell K."/>
            <person name="Ploetz R."/>
            <person name="Steinberg C."/>
            <person name="Schwartz D.C."/>
            <person name="VanEtten H."/>
            <person name="Zhou S."/>
            <person name="Young S.K."/>
            <person name="Zeng Q."/>
            <person name="Gargeya S."/>
            <person name="Fitzgerald M."/>
            <person name="Abouelleil A."/>
            <person name="Alvarado L."/>
            <person name="Chapman S.B."/>
            <person name="Gainer-Dewar J."/>
            <person name="Goldberg J."/>
            <person name="Griggs A."/>
            <person name="Gujja S."/>
            <person name="Hansen M."/>
            <person name="Howarth C."/>
            <person name="Imamovic A."/>
            <person name="Ireland A."/>
            <person name="Larimer J."/>
            <person name="McCowan C."/>
            <person name="Murphy C."/>
            <person name="Pearson M."/>
            <person name="Poon T.W."/>
            <person name="Priest M."/>
            <person name="Roberts A."/>
            <person name="Saif S."/>
            <person name="Shea T."/>
            <person name="Sykes S."/>
            <person name="Wortman J."/>
            <person name="Nusbaum C."/>
            <person name="Birren B."/>
        </authorList>
    </citation>
    <scope>NUCLEOTIDE SEQUENCE</scope>
    <source>
        <strain evidence="1">25433</strain>
    </source>
</reference>
<proteinExistence type="predicted"/>
<evidence type="ECO:0000313" key="1">
    <source>
        <dbReference type="EMBL" id="EXM14553.1"/>
    </source>
</evidence>
<dbReference type="AlphaFoldDB" id="X0KLX0"/>
<sequence length="32" mass="3714">LWVVMQPMGGRDDSIFFGSRPYIKPYLLVSIK</sequence>
<feature type="non-terminal residue" evidence="1">
    <location>
        <position position="1"/>
    </location>
</feature>
<reference evidence="1" key="1">
    <citation type="submission" date="2011-11" db="EMBL/GenBank/DDBJ databases">
        <title>The Genome Sequence of Fusarium oxysporum Cotton.</title>
        <authorList>
            <consortium name="The Broad Institute Genome Sequencing Platform"/>
            <person name="Ma L.-J."/>
            <person name="Gale L.R."/>
            <person name="Schwartz D.C."/>
            <person name="Zhou S."/>
            <person name="Corby-Kistler H."/>
            <person name="Young S.K."/>
            <person name="Zeng Q."/>
            <person name="Gargeya S."/>
            <person name="Fitzgerald M."/>
            <person name="Haas B."/>
            <person name="Abouelleil A."/>
            <person name="Alvarado L."/>
            <person name="Arachchi H.M."/>
            <person name="Berlin A."/>
            <person name="Brown A."/>
            <person name="Chapman S.B."/>
            <person name="Chen Z."/>
            <person name="Dunbar C."/>
            <person name="Freedman E."/>
            <person name="Gearin G."/>
            <person name="Goldberg J."/>
            <person name="Griggs A."/>
            <person name="Gujja S."/>
            <person name="Heiman D."/>
            <person name="Howarth C."/>
            <person name="Larson L."/>
            <person name="Lui A."/>
            <person name="MacDonald P.J.P."/>
            <person name="Montmayeur A."/>
            <person name="Murphy C."/>
            <person name="Neiman D."/>
            <person name="Pearson M."/>
            <person name="Priest M."/>
            <person name="Roberts A."/>
            <person name="Saif S."/>
            <person name="Shea T."/>
            <person name="Shenoy N."/>
            <person name="Sisk P."/>
            <person name="Stolte C."/>
            <person name="Sykes S."/>
            <person name="Wortman J."/>
            <person name="Nusbaum C."/>
            <person name="Birren B."/>
        </authorList>
    </citation>
    <scope>NUCLEOTIDE SEQUENCE [LARGE SCALE GENOMIC DNA]</scope>
    <source>
        <strain evidence="1">25433</strain>
    </source>
</reference>